<dbReference type="HOGENOM" id="CLU_016755_1_2_2"/>
<dbReference type="EC" id="1.16.1.1" evidence="9"/>
<geneLocation type="plasmid" evidence="11 14">
    <name>pHME505</name>
</geneLocation>
<dbReference type="SUPFAM" id="SSF55424">
    <property type="entry name" value="FAD/NAD-linked reductases, dimerisation (C-terminal) domain"/>
    <property type="match status" value="1"/>
</dbReference>
<dbReference type="PRINTS" id="PR00411">
    <property type="entry name" value="PNDRDTASEI"/>
</dbReference>
<dbReference type="InterPro" id="IPR004099">
    <property type="entry name" value="Pyr_nucl-diS_OxRdtase_dimer"/>
</dbReference>
<keyword evidence="3" id="KW-0285">Flavoprotein</keyword>
<keyword evidence="5 9" id="KW-0560">Oxidoreductase</keyword>
<dbReference type="EMBL" id="AOLO01000015">
    <property type="protein sequence ID" value="ELZ97109.1"/>
    <property type="molecule type" value="Genomic_DNA"/>
</dbReference>
<dbReference type="Proteomes" id="UP000011603">
    <property type="component" value="Unassembled WGS sequence"/>
</dbReference>
<evidence type="ECO:0000256" key="5">
    <source>
        <dbReference type="ARBA" id="ARBA00023002"/>
    </source>
</evidence>
<dbReference type="PATRIC" id="fig|523841.21.peg.3483"/>
<dbReference type="Gene3D" id="3.50.50.60">
    <property type="entry name" value="FAD/NAD(P)-binding domain"/>
    <property type="match status" value="2"/>
</dbReference>
<dbReference type="SUPFAM" id="SSF51905">
    <property type="entry name" value="FAD/NAD(P)-binding domain"/>
    <property type="match status" value="1"/>
</dbReference>
<reference evidence="9 12" key="2">
    <citation type="journal article" date="2012" name="J. Bacteriol.">
        <title>Complete genome sequence of the metabolically versatile halophilic archaeon Haloferax mediterranei, a poly(3-hydroxybutyrate-co-3-hydroxyvalerate) producer.</title>
        <authorList>
            <person name="Han J."/>
            <person name="Zhang F."/>
            <person name="Hou J."/>
            <person name="Liu X."/>
            <person name="Li M."/>
            <person name="Liu H."/>
            <person name="Cai L."/>
            <person name="Zhang B."/>
            <person name="Chen Y."/>
            <person name="Zhou J."/>
            <person name="Hu S."/>
            <person name="Xiang H."/>
        </authorList>
    </citation>
    <scope>NUCLEOTIDE SEQUENCE [LARGE SCALE GENOMIC DNA]</scope>
    <source>
        <strain evidence="12">ATCC 33500 / DSM 1411 / JCM 8866 / NBRC 14739 / NCIMB 2177 / R-4</strain>
        <strain evidence="9">CGMCC 1.2087</strain>
        <plasmid evidence="12">pHM500</plasmid>
    </source>
</reference>
<keyword evidence="9" id="KW-0614">Plasmid</keyword>
<dbReference type="Gene3D" id="3.30.390.30">
    <property type="match status" value="1"/>
</dbReference>
<dbReference type="RefSeq" id="WP_004060663.1">
    <property type="nucleotide sequence ID" value="NC_017944.1"/>
</dbReference>
<keyword evidence="6" id="KW-0520">NAD</keyword>
<gene>
    <name evidence="9" type="primary">pdhD</name>
    <name evidence="9" type="ordered locus">HFX_6465</name>
    <name evidence="10" type="ORF">C439_17343</name>
    <name evidence="11" type="ORF">E6P09_15670</name>
</gene>
<dbReference type="InterPro" id="IPR016156">
    <property type="entry name" value="FAD/NAD-linked_Rdtase_dimer_sf"/>
</dbReference>
<evidence type="ECO:0000313" key="9">
    <source>
        <dbReference type="EMBL" id="AFK21581.1"/>
    </source>
</evidence>
<dbReference type="Proteomes" id="UP000299011">
    <property type="component" value="Plasmid pHME505"/>
</dbReference>
<dbReference type="InterPro" id="IPR036188">
    <property type="entry name" value="FAD/NAD-bd_sf"/>
</dbReference>
<evidence type="ECO:0000313" key="10">
    <source>
        <dbReference type="EMBL" id="ELZ97109.1"/>
    </source>
</evidence>
<dbReference type="GO" id="GO:0016152">
    <property type="term" value="F:mercury (II) reductase (NADP+) activity"/>
    <property type="evidence" value="ECO:0007669"/>
    <property type="project" value="UniProtKB-EC"/>
</dbReference>
<dbReference type="Proteomes" id="UP000006469">
    <property type="component" value="Plasmid pHM500"/>
</dbReference>
<evidence type="ECO:0000256" key="1">
    <source>
        <dbReference type="ARBA" id="ARBA00001974"/>
    </source>
</evidence>
<sequence>MADFDVIVIGGGTGNNVAAAAANAGLDTALVEPGPLGGTCLNRGCNPSKMLIQAANAANHVQDAERFHVDATFNGIDHTAVVNEMDDLLGGISEDMEARYREIEQLTLFKEYTEFVDERTIKLGGENVTAKKIVVATGSRPVVPPIDGLDDIDYLTSQDALYLRQPPESLVILGGGYIAVELGYFFQSVGTEVTIVEMMDSLVPREDDDIAAAFTEIASERHDVYTGHRVTAVEERSGRYAVHAETEAGSELTVEGSEVLVALGRRPNSDNLGIDAAGIETDDRGFVQTNEYLETSAENVWAQGDVAGNALFKHAGDYETRHTVANVVHDERRVIDFSAMPHTIFTNPQIAGVGATGEDLEEERTEYVVGRASFADSAMGRAKKLEEGFMKVLAAPDGEILGTHAIGYEASALLHEAVVAMRHDLSIDDVAGTIHAHPTLSKVVEAAFRDVPN</sequence>
<dbReference type="EMBL" id="CP001871">
    <property type="protein sequence ID" value="AFK21581.1"/>
    <property type="molecule type" value="Genomic_DNA"/>
</dbReference>
<evidence type="ECO:0000313" key="11">
    <source>
        <dbReference type="EMBL" id="QCQ76776.1"/>
    </source>
</evidence>
<dbReference type="GeneID" id="40157885"/>
<protein>
    <submittedName>
        <fullName evidence="9">Dihydrolipoamide dehydrogenase</fullName>
        <ecNumber evidence="9">1.16.1.1</ecNumber>
        <ecNumber evidence="10">1.8.1.4</ecNumber>
    </submittedName>
    <submittedName>
        <fullName evidence="11">Dihydrolipoyl dehydrogenase</fullName>
    </submittedName>
</protein>
<keyword evidence="13" id="KW-1185">Reference proteome</keyword>
<accession>I3RBH1</accession>
<dbReference type="EC" id="1.8.1.4" evidence="10"/>
<comment type="cofactor">
    <cofactor evidence="1">
        <name>FAD</name>
        <dbReference type="ChEBI" id="CHEBI:57692"/>
    </cofactor>
</comment>
<evidence type="ECO:0000313" key="13">
    <source>
        <dbReference type="Proteomes" id="UP000011603"/>
    </source>
</evidence>
<evidence type="ECO:0000259" key="7">
    <source>
        <dbReference type="Pfam" id="PF02852"/>
    </source>
</evidence>
<organism evidence="9 12">
    <name type="scientific">Haloferax mediterranei (strain ATCC 33500 / DSM 1411 / JCM 8866 / NBRC 14739 / NCIMB 2177 / R-4)</name>
    <name type="common">Halobacterium mediterranei</name>
    <dbReference type="NCBI Taxonomy" id="523841"/>
    <lineage>
        <taxon>Archaea</taxon>
        <taxon>Methanobacteriati</taxon>
        <taxon>Methanobacteriota</taxon>
        <taxon>Stenosarchaea group</taxon>
        <taxon>Halobacteria</taxon>
        <taxon>Halobacteriales</taxon>
        <taxon>Haloferacaceae</taxon>
        <taxon>Haloferax</taxon>
    </lineage>
</organism>
<dbReference type="FunFam" id="3.30.390.30:FF:000001">
    <property type="entry name" value="Dihydrolipoyl dehydrogenase"/>
    <property type="match status" value="1"/>
</dbReference>
<evidence type="ECO:0000256" key="6">
    <source>
        <dbReference type="ARBA" id="ARBA00023027"/>
    </source>
</evidence>
<evidence type="ECO:0000313" key="12">
    <source>
        <dbReference type="Proteomes" id="UP000006469"/>
    </source>
</evidence>
<dbReference type="InterPro" id="IPR050151">
    <property type="entry name" value="Class-I_Pyr_Nuc-Dis_Oxidored"/>
</dbReference>
<dbReference type="KEGG" id="hme:HFX_6465"/>
<dbReference type="GO" id="GO:0050660">
    <property type="term" value="F:flavin adenine dinucleotide binding"/>
    <property type="evidence" value="ECO:0007669"/>
    <property type="project" value="TreeGrafter"/>
</dbReference>
<evidence type="ECO:0000256" key="4">
    <source>
        <dbReference type="ARBA" id="ARBA00022827"/>
    </source>
</evidence>
<dbReference type="Pfam" id="PF02852">
    <property type="entry name" value="Pyr_redox_dim"/>
    <property type="match status" value="1"/>
</dbReference>
<comment type="similarity">
    <text evidence="2">Belongs to the class-I pyridine nucleotide-disulfide oxidoreductase family.</text>
</comment>
<dbReference type="Pfam" id="PF07992">
    <property type="entry name" value="Pyr_redox_2"/>
    <property type="match status" value="1"/>
</dbReference>
<dbReference type="PANTHER" id="PTHR22912:SF217">
    <property type="entry name" value="DIHYDROLIPOYL DEHYDROGENASE"/>
    <property type="match status" value="1"/>
</dbReference>
<name>I3RBH1_HALMT</name>
<dbReference type="PRINTS" id="PR00368">
    <property type="entry name" value="FADPNR"/>
</dbReference>
<dbReference type="PIRSF" id="PIRSF000350">
    <property type="entry name" value="Mercury_reductase_MerA"/>
    <property type="match status" value="1"/>
</dbReference>
<evidence type="ECO:0000313" key="14">
    <source>
        <dbReference type="Proteomes" id="UP000299011"/>
    </source>
</evidence>
<dbReference type="AlphaFoldDB" id="I3RBH1"/>
<dbReference type="GO" id="GO:0004148">
    <property type="term" value="F:dihydrolipoyl dehydrogenase (NADH) activity"/>
    <property type="evidence" value="ECO:0007669"/>
    <property type="project" value="UniProtKB-EC"/>
</dbReference>
<dbReference type="InterPro" id="IPR001100">
    <property type="entry name" value="Pyr_nuc-diS_OxRdtase"/>
</dbReference>
<reference evidence="9" key="1">
    <citation type="journal article" date="2012" name="Appl. Environ. Microbiol.">
        <title>Identification of the haloarchaeal phasin (PhaP) that functions in polyhydroxyalkanoate accumulation and granule formation in Haloferax mediterranei.</title>
        <authorList>
            <person name="Cai S."/>
            <person name="Cai L."/>
            <person name="Liu H."/>
            <person name="Liu X."/>
            <person name="Han J."/>
            <person name="Zhou J."/>
            <person name="Xiang H."/>
        </authorList>
    </citation>
    <scope>NUCLEOTIDE SEQUENCE</scope>
    <source>
        <strain evidence="9">CGMCC 1.2087</strain>
    </source>
</reference>
<dbReference type="EMBL" id="CP039140">
    <property type="protein sequence ID" value="QCQ76776.1"/>
    <property type="molecule type" value="Genomic_DNA"/>
</dbReference>
<dbReference type="OrthoDB" id="27922at2157"/>
<reference evidence="9" key="4">
    <citation type="submission" date="2014-05" db="EMBL/GenBank/DDBJ databases">
        <authorList>
            <person name="Wang L."/>
            <person name="Yang H."/>
            <person name="Xiang H."/>
        </authorList>
    </citation>
    <scope>NUCLEOTIDE SEQUENCE</scope>
    <source>
        <strain evidence="9">CGMCC 1.2087</strain>
        <plasmid evidence="9">pHM500</plasmid>
    </source>
</reference>
<dbReference type="GO" id="GO:0006103">
    <property type="term" value="P:2-oxoglutarate metabolic process"/>
    <property type="evidence" value="ECO:0007669"/>
    <property type="project" value="TreeGrafter"/>
</dbReference>
<keyword evidence="4" id="KW-0274">FAD</keyword>
<proteinExistence type="inferred from homology"/>
<dbReference type="PANTHER" id="PTHR22912">
    <property type="entry name" value="DISULFIDE OXIDOREDUCTASE"/>
    <property type="match status" value="1"/>
</dbReference>
<evidence type="ECO:0000256" key="3">
    <source>
        <dbReference type="ARBA" id="ARBA00022630"/>
    </source>
</evidence>
<dbReference type="InterPro" id="IPR023753">
    <property type="entry name" value="FAD/NAD-binding_dom"/>
</dbReference>
<feature type="domain" description="Pyridine nucleotide-disulphide oxidoreductase dimerisation" evidence="7">
    <location>
        <begin position="340"/>
        <end position="445"/>
    </location>
</feature>
<feature type="domain" description="FAD/NAD(P)-binding" evidence="8">
    <location>
        <begin position="4"/>
        <end position="312"/>
    </location>
</feature>
<reference evidence="10 13" key="3">
    <citation type="journal article" date="2014" name="PLoS Genet.">
        <title>Phylogenetically driven sequencing of extremely halophilic archaea reveals strategies for static and dynamic osmo-response.</title>
        <authorList>
            <person name="Becker E.A."/>
            <person name="Seitzer P.M."/>
            <person name="Tritt A."/>
            <person name="Larsen D."/>
            <person name="Krusor M."/>
            <person name="Yao A.I."/>
            <person name="Wu D."/>
            <person name="Madern D."/>
            <person name="Eisen J.A."/>
            <person name="Darling A.E."/>
            <person name="Facciotti M.T."/>
        </authorList>
    </citation>
    <scope>NUCLEOTIDE SEQUENCE [LARGE SCALE GENOMIC DNA]</scope>
    <source>
        <strain evidence="10">ATCC 33500</strain>
        <strain evidence="13">ATCC 33500 / DSM 1411 / JCM 8866 / NBRC 14739 / NCIMB 2177 / R-4</strain>
    </source>
</reference>
<reference evidence="11 14" key="5">
    <citation type="submission" date="2019-04" db="EMBL/GenBank/DDBJ databases">
        <title>Methylomes of two halophilic Archaea, Haloarcula marismortui and Haloferax mediterranei.</title>
        <authorList>
            <person name="DasSarma S."/>
            <person name="DasSarma P."/>
            <person name="DasSarma S."/>
            <person name="Fomenkov A."/>
            <person name="Vincze T."/>
            <person name="Anton B.P."/>
            <person name="Roberts R.J."/>
        </authorList>
    </citation>
    <scope>NUCLEOTIDE SEQUENCE [LARGE SCALE GENOMIC DNA]</scope>
    <source>
        <strain evidence="11">ATCC 33500</strain>
        <strain evidence="14">ATCC 33500 / DSM 1411 / JCM 8866 / NBRC 14739 / NCIMB 2177 / R-4</strain>
        <plasmid evidence="11 14">pHME505</plasmid>
    </source>
</reference>
<geneLocation type="plasmid" evidence="9 12">
    <name>pHM500</name>
</geneLocation>
<evidence type="ECO:0000259" key="8">
    <source>
        <dbReference type="Pfam" id="PF07992"/>
    </source>
</evidence>
<evidence type="ECO:0000256" key="2">
    <source>
        <dbReference type="ARBA" id="ARBA00007532"/>
    </source>
</evidence>